<dbReference type="GO" id="GO:0005886">
    <property type="term" value="C:plasma membrane"/>
    <property type="evidence" value="ECO:0007669"/>
    <property type="project" value="TreeGrafter"/>
</dbReference>
<dbReference type="PROSITE" id="PS50109">
    <property type="entry name" value="HIS_KIN"/>
    <property type="match status" value="1"/>
</dbReference>
<sequence length="543" mass="61178">MNNTFQKNIIAENEKQRLIALRRYRIFNTEAEQSFTSTARLLADIFSVSIAMITFVDDEEVSFQAQVGLTSTIAPRGESFCSLTVLTDEVTVVENAIEDAVVAQNPLVCGDFGLRFYAGAPLITYDGYRIGTLCIVDTKPRTFSAHERSILQGIARIVMEQIELRLKNLDEADKQDVTNEQLQQSNNQLIASEKHFQHILDTMAEGVGIIDLSGRLVYANAMAQKILGLTQHEIKQRTYYDASWKNLRIDGTELPDSEHPMSIMMQTQKPVFDYEIAVQPDKGERFYISINAAPIVDPETNELTGGVGTFMDVTNRRRVLQQKDEFINVASHELKTPVTSLKAAMQIIERLKEKPNPAMFDKMIAQANKSLEKLATLLNDLLNSNRISQGHLQLRKTKFLVSQLVDDSFSHIRSDDKHEIIYKGDLDIEVYADEQQIDQVLVNLVNNAVKYAPDSPNIVIAAERLQDAVRISVKDTGPGIPPEHLPHIFDRYYRSDHSSYQFSGLGLGLYICAEIIKKHNGEIGVESTFGEGTEFWFTLPTKD</sequence>
<dbReference type="InterPro" id="IPR013767">
    <property type="entry name" value="PAS_fold"/>
</dbReference>
<dbReference type="Proteomes" id="UP000260823">
    <property type="component" value="Unassembled WGS sequence"/>
</dbReference>
<evidence type="ECO:0000256" key="4">
    <source>
        <dbReference type="ARBA" id="ARBA00022679"/>
    </source>
</evidence>
<dbReference type="CDD" id="cd00130">
    <property type="entry name" value="PAS"/>
    <property type="match status" value="1"/>
</dbReference>
<evidence type="ECO:0000256" key="7">
    <source>
        <dbReference type="ARBA" id="ARBA00023136"/>
    </source>
</evidence>
<dbReference type="InterPro" id="IPR036890">
    <property type="entry name" value="HATPase_C_sf"/>
</dbReference>
<dbReference type="Pfam" id="PF00512">
    <property type="entry name" value="HisKA"/>
    <property type="match status" value="1"/>
</dbReference>
<comment type="caution">
    <text evidence="11">The sequence shown here is derived from an EMBL/GenBank/DDBJ whole genome shotgun (WGS) entry which is preliminary data.</text>
</comment>
<feature type="domain" description="Histidine kinase" evidence="8">
    <location>
        <begin position="329"/>
        <end position="543"/>
    </location>
</feature>
<dbReference type="SMART" id="SM00387">
    <property type="entry name" value="HATPase_c"/>
    <property type="match status" value="1"/>
</dbReference>
<keyword evidence="3" id="KW-0597">Phosphoprotein</keyword>
<dbReference type="InterPro" id="IPR000014">
    <property type="entry name" value="PAS"/>
</dbReference>
<dbReference type="FunFam" id="3.30.565.10:FF:000006">
    <property type="entry name" value="Sensor histidine kinase WalK"/>
    <property type="match status" value="1"/>
</dbReference>
<dbReference type="CDD" id="cd00082">
    <property type="entry name" value="HisKA"/>
    <property type="match status" value="1"/>
</dbReference>
<keyword evidence="6" id="KW-0902">Two-component regulatory system</keyword>
<dbReference type="SUPFAM" id="SSF55874">
    <property type="entry name" value="ATPase domain of HSP90 chaperone/DNA topoisomerase II/histidine kinase"/>
    <property type="match status" value="1"/>
</dbReference>
<dbReference type="CDD" id="cd00075">
    <property type="entry name" value="HATPase"/>
    <property type="match status" value="1"/>
</dbReference>
<protein>
    <recommendedName>
        <fullName evidence="2">histidine kinase</fullName>
        <ecNumber evidence="2">2.7.13.3</ecNumber>
    </recommendedName>
</protein>
<dbReference type="SMART" id="SM00388">
    <property type="entry name" value="HisKA"/>
    <property type="match status" value="1"/>
</dbReference>
<dbReference type="SMART" id="SM00091">
    <property type="entry name" value="PAS"/>
    <property type="match status" value="1"/>
</dbReference>
<dbReference type="InterPro" id="IPR004358">
    <property type="entry name" value="Sig_transdc_His_kin-like_C"/>
</dbReference>
<dbReference type="Pfam" id="PF02518">
    <property type="entry name" value="HATPase_c"/>
    <property type="match status" value="1"/>
</dbReference>
<dbReference type="Gene3D" id="3.30.565.10">
    <property type="entry name" value="Histidine kinase-like ATPase, C-terminal domain"/>
    <property type="match status" value="1"/>
</dbReference>
<evidence type="ECO:0000259" key="9">
    <source>
        <dbReference type="PROSITE" id="PS50112"/>
    </source>
</evidence>
<dbReference type="SUPFAM" id="SSF55785">
    <property type="entry name" value="PYP-like sensor domain (PAS domain)"/>
    <property type="match status" value="1"/>
</dbReference>
<dbReference type="PANTHER" id="PTHR45453:SF1">
    <property type="entry name" value="PHOSPHATE REGULON SENSOR PROTEIN PHOR"/>
    <property type="match status" value="1"/>
</dbReference>
<dbReference type="PROSITE" id="PS50112">
    <property type="entry name" value="PAS"/>
    <property type="match status" value="1"/>
</dbReference>
<dbReference type="PRINTS" id="PR00344">
    <property type="entry name" value="BCTRLSENSOR"/>
</dbReference>
<dbReference type="SUPFAM" id="SSF55781">
    <property type="entry name" value="GAF domain-like"/>
    <property type="match status" value="1"/>
</dbReference>
<dbReference type="SUPFAM" id="SSF47384">
    <property type="entry name" value="Homodimeric domain of signal transducing histidine kinase"/>
    <property type="match status" value="1"/>
</dbReference>
<reference evidence="11 12" key="1">
    <citation type="submission" date="2018-08" db="EMBL/GenBank/DDBJ databases">
        <title>Mucilaginibacter terrae sp. nov., isolated from manganese diggings.</title>
        <authorList>
            <person name="Huang Y."/>
            <person name="Zhou Z."/>
        </authorList>
    </citation>
    <scope>NUCLEOTIDE SEQUENCE [LARGE SCALE GENOMIC DNA]</scope>
    <source>
        <strain evidence="11 12">ZH6</strain>
    </source>
</reference>
<dbReference type="Gene3D" id="1.10.287.130">
    <property type="match status" value="1"/>
</dbReference>
<dbReference type="SMART" id="SM00065">
    <property type="entry name" value="GAF"/>
    <property type="match status" value="1"/>
</dbReference>
<keyword evidence="5" id="KW-0418">Kinase</keyword>
<evidence type="ECO:0000256" key="6">
    <source>
        <dbReference type="ARBA" id="ARBA00023012"/>
    </source>
</evidence>
<dbReference type="GO" id="GO:0000155">
    <property type="term" value="F:phosphorelay sensor kinase activity"/>
    <property type="evidence" value="ECO:0007669"/>
    <property type="project" value="InterPro"/>
</dbReference>
<dbReference type="EC" id="2.7.13.3" evidence="2"/>
<feature type="domain" description="PAC" evidence="10">
    <location>
        <begin position="272"/>
        <end position="325"/>
    </location>
</feature>
<dbReference type="NCBIfam" id="TIGR00229">
    <property type="entry name" value="sensory_box"/>
    <property type="match status" value="1"/>
</dbReference>
<dbReference type="InterPro" id="IPR003594">
    <property type="entry name" value="HATPase_dom"/>
</dbReference>
<dbReference type="InterPro" id="IPR035965">
    <property type="entry name" value="PAS-like_dom_sf"/>
</dbReference>
<evidence type="ECO:0000259" key="8">
    <source>
        <dbReference type="PROSITE" id="PS50109"/>
    </source>
</evidence>
<dbReference type="RefSeq" id="WP_117383843.1">
    <property type="nucleotide sequence ID" value="NZ_QWDE01000002.1"/>
</dbReference>
<evidence type="ECO:0000259" key="10">
    <source>
        <dbReference type="PROSITE" id="PS50113"/>
    </source>
</evidence>
<dbReference type="OrthoDB" id="9813151at2"/>
<feature type="domain" description="PAS" evidence="9">
    <location>
        <begin position="192"/>
        <end position="234"/>
    </location>
</feature>
<gene>
    <name evidence="11" type="ORF">DYU05_14630</name>
</gene>
<dbReference type="PROSITE" id="PS50113">
    <property type="entry name" value="PAC"/>
    <property type="match status" value="1"/>
</dbReference>
<dbReference type="InterPro" id="IPR000700">
    <property type="entry name" value="PAS-assoc_C"/>
</dbReference>
<dbReference type="AlphaFoldDB" id="A0A3E2NQU5"/>
<dbReference type="Gene3D" id="3.30.450.40">
    <property type="match status" value="1"/>
</dbReference>
<dbReference type="GO" id="GO:0016036">
    <property type="term" value="P:cellular response to phosphate starvation"/>
    <property type="evidence" value="ECO:0007669"/>
    <property type="project" value="TreeGrafter"/>
</dbReference>
<accession>A0A3E2NQU5</accession>
<evidence type="ECO:0000256" key="5">
    <source>
        <dbReference type="ARBA" id="ARBA00022777"/>
    </source>
</evidence>
<dbReference type="InterPro" id="IPR005467">
    <property type="entry name" value="His_kinase_dom"/>
</dbReference>
<evidence type="ECO:0000256" key="1">
    <source>
        <dbReference type="ARBA" id="ARBA00000085"/>
    </source>
</evidence>
<evidence type="ECO:0000256" key="2">
    <source>
        <dbReference type="ARBA" id="ARBA00012438"/>
    </source>
</evidence>
<dbReference type="PANTHER" id="PTHR45453">
    <property type="entry name" value="PHOSPHATE REGULON SENSOR PROTEIN PHOR"/>
    <property type="match status" value="1"/>
</dbReference>
<dbReference type="GO" id="GO:0006355">
    <property type="term" value="P:regulation of DNA-templated transcription"/>
    <property type="evidence" value="ECO:0007669"/>
    <property type="project" value="InterPro"/>
</dbReference>
<dbReference type="InterPro" id="IPR050351">
    <property type="entry name" value="BphY/WalK/GraS-like"/>
</dbReference>
<dbReference type="InterPro" id="IPR036097">
    <property type="entry name" value="HisK_dim/P_sf"/>
</dbReference>
<dbReference type="GO" id="GO:0004721">
    <property type="term" value="F:phosphoprotein phosphatase activity"/>
    <property type="evidence" value="ECO:0007669"/>
    <property type="project" value="TreeGrafter"/>
</dbReference>
<dbReference type="Gene3D" id="3.30.450.20">
    <property type="entry name" value="PAS domain"/>
    <property type="match status" value="1"/>
</dbReference>
<keyword evidence="12" id="KW-1185">Reference proteome</keyword>
<dbReference type="Pfam" id="PF00989">
    <property type="entry name" value="PAS"/>
    <property type="match status" value="1"/>
</dbReference>
<dbReference type="Pfam" id="PF01590">
    <property type="entry name" value="GAF"/>
    <property type="match status" value="1"/>
</dbReference>
<dbReference type="InterPro" id="IPR003018">
    <property type="entry name" value="GAF"/>
</dbReference>
<evidence type="ECO:0000256" key="3">
    <source>
        <dbReference type="ARBA" id="ARBA00022553"/>
    </source>
</evidence>
<keyword evidence="4" id="KW-0808">Transferase</keyword>
<comment type="catalytic activity">
    <reaction evidence="1">
        <text>ATP + protein L-histidine = ADP + protein N-phospho-L-histidine.</text>
        <dbReference type="EC" id="2.7.13.3"/>
    </reaction>
</comment>
<evidence type="ECO:0000313" key="11">
    <source>
        <dbReference type="EMBL" id="RFZ83368.1"/>
    </source>
</evidence>
<name>A0A3E2NQU5_9SPHI</name>
<evidence type="ECO:0000313" key="12">
    <source>
        <dbReference type="Proteomes" id="UP000260823"/>
    </source>
</evidence>
<dbReference type="InterPro" id="IPR029016">
    <property type="entry name" value="GAF-like_dom_sf"/>
</dbReference>
<dbReference type="EMBL" id="QWDE01000002">
    <property type="protein sequence ID" value="RFZ83368.1"/>
    <property type="molecule type" value="Genomic_DNA"/>
</dbReference>
<keyword evidence="7" id="KW-0472">Membrane</keyword>
<organism evidence="11 12">
    <name type="scientific">Mucilaginibacter terrenus</name>
    <dbReference type="NCBI Taxonomy" id="2482727"/>
    <lineage>
        <taxon>Bacteria</taxon>
        <taxon>Pseudomonadati</taxon>
        <taxon>Bacteroidota</taxon>
        <taxon>Sphingobacteriia</taxon>
        <taxon>Sphingobacteriales</taxon>
        <taxon>Sphingobacteriaceae</taxon>
        <taxon>Mucilaginibacter</taxon>
    </lineage>
</organism>
<dbReference type="InterPro" id="IPR003661">
    <property type="entry name" value="HisK_dim/P_dom"/>
</dbReference>
<proteinExistence type="predicted"/>